<dbReference type="RefSeq" id="XP_031399929.1">
    <property type="nucleotide sequence ID" value="XM_031544069.1"/>
</dbReference>
<evidence type="ECO:0000313" key="9">
    <source>
        <dbReference type="Proteomes" id="UP000515151"/>
    </source>
</evidence>
<proteinExistence type="inferred from homology"/>
<keyword evidence="5" id="KW-0010">Activator</keyword>
<dbReference type="GO" id="GO:0006355">
    <property type="term" value="P:regulation of DNA-templated transcription"/>
    <property type="evidence" value="ECO:0007669"/>
    <property type="project" value="InterPro"/>
</dbReference>
<evidence type="ECO:0000256" key="2">
    <source>
        <dbReference type="ARBA" id="ARBA00008122"/>
    </source>
</evidence>
<dbReference type="InterPro" id="IPR014978">
    <property type="entry name" value="Gln-Leu-Gln_QLQ"/>
</dbReference>
<feature type="short sequence motif" description="Bipartite nuclear localization signal" evidence="4">
    <location>
        <begin position="127"/>
        <end position="134"/>
    </location>
</feature>
<dbReference type="GO" id="GO:0005524">
    <property type="term" value="F:ATP binding"/>
    <property type="evidence" value="ECO:0007669"/>
    <property type="project" value="UniProtKB-UniRule"/>
</dbReference>
<dbReference type="PROSITE" id="PS51667">
    <property type="entry name" value="WRC"/>
    <property type="match status" value="1"/>
</dbReference>
<feature type="region of interest" description="Disordered" evidence="6">
    <location>
        <begin position="182"/>
        <end position="213"/>
    </location>
</feature>
<evidence type="ECO:0000256" key="6">
    <source>
        <dbReference type="SAM" id="MobiDB-lite"/>
    </source>
</evidence>
<dbReference type="PANTHER" id="PTHR31602:SF60">
    <property type="entry name" value="GROWTH-REGULATING FACTOR 5"/>
    <property type="match status" value="1"/>
</dbReference>
<evidence type="ECO:0000313" key="10">
    <source>
        <dbReference type="RefSeq" id="XP_031399929.1"/>
    </source>
</evidence>
<dbReference type="AlphaFoldDB" id="A0A6P8E054"/>
<comment type="domain">
    <text evidence="5">The QLQ domain and WRC domain may be involved in protein-protein interaction and DNA-binding, respectively.</text>
</comment>
<keyword evidence="5" id="KW-0804">Transcription</keyword>
<keyword evidence="3 4" id="KW-0539">Nucleus</keyword>
<feature type="domain" description="QLQ" evidence="7">
    <location>
        <begin position="28"/>
        <end position="63"/>
    </location>
</feature>
<comment type="subcellular location">
    <subcellularLocation>
        <location evidence="1 4 5">Nucleus</location>
    </subcellularLocation>
</comment>
<feature type="short sequence motif" description="Bipartite nuclear localization signal" evidence="4">
    <location>
        <begin position="99"/>
        <end position="109"/>
    </location>
</feature>
<dbReference type="GO" id="GO:0005634">
    <property type="term" value="C:nucleus"/>
    <property type="evidence" value="ECO:0007669"/>
    <property type="project" value="UniProtKB-SubCell"/>
</dbReference>
<organism evidence="9 10">
    <name type="scientific">Punica granatum</name>
    <name type="common">Pomegranate</name>
    <dbReference type="NCBI Taxonomy" id="22663"/>
    <lineage>
        <taxon>Eukaryota</taxon>
        <taxon>Viridiplantae</taxon>
        <taxon>Streptophyta</taxon>
        <taxon>Embryophyta</taxon>
        <taxon>Tracheophyta</taxon>
        <taxon>Spermatophyta</taxon>
        <taxon>Magnoliopsida</taxon>
        <taxon>eudicotyledons</taxon>
        <taxon>Gunneridae</taxon>
        <taxon>Pentapetalae</taxon>
        <taxon>rosids</taxon>
        <taxon>malvids</taxon>
        <taxon>Myrtales</taxon>
        <taxon>Lythraceae</taxon>
        <taxon>Punica</taxon>
    </lineage>
</organism>
<feature type="region of interest" description="Disordered" evidence="6">
    <location>
        <begin position="237"/>
        <end position="262"/>
    </location>
</feature>
<accession>A0A6P8E054</accession>
<evidence type="ECO:0000256" key="4">
    <source>
        <dbReference type="PROSITE-ProRule" id="PRU01002"/>
    </source>
</evidence>
<sequence>MATSSTSGGGMISSSSRQSISPNYYYSPFTANQWHELETQAHIYKYIVSGLPVPPDLISTLRTSLMQYPVPSVTPQPAMGWGCFQMGVNTRKPEPEPGRCRRTDGKKWRCSREACLDSKYCEKHMHRGKNRSRKSVEAASSKQPPPPAIATGAANILPSSQTNYSYSNSQLLHPFFVAADDSSSSSSYQSSQPGSTLSESTPPQDVITHPLFIDPGDEKGNFRYYPGPTSAQRAFVPESSRTDDGISSQCSYKGGHHPVSRGQAPVKIESSHQQEYQNEQEQWFVLGTDFRPRSSGQITTGKEDETEKPMHHFFGK</sequence>
<feature type="compositionally biased region" description="Low complexity" evidence="6">
    <location>
        <begin position="182"/>
        <end position="198"/>
    </location>
</feature>
<dbReference type="Pfam" id="PF08879">
    <property type="entry name" value="WRC"/>
    <property type="match status" value="1"/>
</dbReference>
<feature type="region of interest" description="Disordered" evidence="6">
    <location>
        <begin position="287"/>
        <end position="316"/>
    </location>
</feature>
<dbReference type="GO" id="GO:0006351">
    <property type="term" value="P:DNA-templated transcription"/>
    <property type="evidence" value="ECO:0007669"/>
    <property type="project" value="UniProtKB-UniRule"/>
</dbReference>
<reference evidence="9" key="1">
    <citation type="journal article" date="2020" name="Plant Biotechnol. J.">
        <title>The pomegranate (Punica granatum L.) draft genome dissects genetic divergence between soft- and hard-seeded cultivars.</title>
        <authorList>
            <person name="Luo X."/>
            <person name="Li H."/>
            <person name="Wu Z."/>
            <person name="Yao W."/>
            <person name="Zhao P."/>
            <person name="Cao D."/>
            <person name="Yu H."/>
            <person name="Li K."/>
            <person name="Poudel K."/>
            <person name="Zhao D."/>
            <person name="Zhang F."/>
            <person name="Xia X."/>
            <person name="Chen L."/>
            <person name="Wang Q."/>
            <person name="Jing D."/>
            <person name="Cao S."/>
        </authorList>
    </citation>
    <scope>NUCLEOTIDE SEQUENCE [LARGE SCALE GENOMIC DNA]</scope>
    <source>
        <strain evidence="9">cv. Tunisia</strain>
    </source>
</reference>
<dbReference type="GO" id="GO:0099402">
    <property type="term" value="P:plant organ development"/>
    <property type="evidence" value="ECO:0007669"/>
    <property type="project" value="UniProtKB-ARBA"/>
</dbReference>
<evidence type="ECO:0000256" key="1">
    <source>
        <dbReference type="ARBA" id="ARBA00004123"/>
    </source>
</evidence>
<feature type="domain" description="WRC" evidence="8">
    <location>
        <begin position="94"/>
        <end position="138"/>
    </location>
</feature>
<dbReference type="PROSITE" id="PS51666">
    <property type="entry name" value="QLQ"/>
    <property type="match status" value="1"/>
</dbReference>
<name>A0A6P8E054_PUNGR</name>
<protein>
    <recommendedName>
        <fullName evidence="5">Growth-regulating factor</fullName>
    </recommendedName>
</protein>
<comment type="similarity">
    <text evidence="2 5">Belongs to the GRF family.</text>
</comment>
<dbReference type="OrthoDB" id="1927209at2759"/>
<evidence type="ECO:0000259" key="7">
    <source>
        <dbReference type="PROSITE" id="PS51666"/>
    </source>
</evidence>
<feature type="region of interest" description="Disordered" evidence="6">
    <location>
        <begin position="126"/>
        <end position="153"/>
    </location>
</feature>
<dbReference type="Pfam" id="PF08880">
    <property type="entry name" value="QLQ"/>
    <property type="match status" value="1"/>
</dbReference>
<dbReference type="InterPro" id="IPR014977">
    <property type="entry name" value="WRC_dom"/>
</dbReference>
<reference evidence="10" key="2">
    <citation type="submission" date="2025-08" db="UniProtKB">
        <authorList>
            <consortium name="RefSeq"/>
        </authorList>
    </citation>
    <scope>IDENTIFICATION</scope>
    <source>
        <tissue evidence="10">Leaf</tissue>
    </source>
</reference>
<gene>
    <name evidence="10" type="primary">LOC116210224</name>
</gene>
<dbReference type="SMART" id="SM00951">
    <property type="entry name" value="QLQ"/>
    <property type="match status" value="1"/>
</dbReference>
<dbReference type="Proteomes" id="UP000515151">
    <property type="component" value="Chromosome 6"/>
</dbReference>
<feature type="compositionally biased region" description="Basic and acidic residues" evidence="6">
    <location>
        <begin position="301"/>
        <end position="310"/>
    </location>
</feature>
<dbReference type="InterPro" id="IPR031137">
    <property type="entry name" value="GRF"/>
</dbReference>
<comment type="function">
    <text evidence="5">Transcription activator.</text>
</comment>
<keyword evidence="9" id="KW-1185">Reference proteome</keyword>
<evidence type="ECO:0000256" key="3">
    <source>
        <dbReference type="ARBA" id="ARBA00023242"/>
    </source>
</evidence>
<keyword evidence="5" id="KW-0805">Transcription regulation</keyword>
<dbReference type="GeneID" id="116210224"/>
<evidence type="ECO:0000256" key="5">
    <source>
        <dbReference type="RuleBase" id="RU367127"/>
    </source>
</evidence>
<dbReference type="PANTHER" id="PTHR31602">
    <property type="entry name" value="GROWTH-REGULATING FACTOR 5"/>
    <property type="match status" value="1"/>
</dbReference>
<evidence type="ECO:0000259" key="8">
    <source>
        <dbReference type="PROSITE" id="PS51667"/>
    </source>
</evidence>